<organism evidence="2 3">
    <name type="scientific">Castanea mollissima</name>
    <name type="common">Chinese chestnut</name>
    <dbReference type="NCBI Taxonomy" id="60419"/>
    <lineage>
        <taxon>Eukaryota</taxon>
        <taxon>Viridiplantae</taxon>
        <taxon>Streptophyta</taxon>
        <taxon>Embryophyta</taxon>
        <taxon>Tracheophyta</taxon>
        <taxon>Spermatophyta</taxon>
        <taxon>Magnoliopsida</taxon>
        <taxon>eudicotyledons</taxon>
        <taxon>Gunneridae</taxon>
        <taxon>Pentapetalae</taxon>
        <taxon>rosids</taxon>
        <taxon>fabids</taxon>
        <taxon>Fagales</taxon>
        <taxon>Fagaceae</taxon>
        <taxon>Castanea</taxon>
    </lineage>
</organism>
<feature type="compositionally biased region" description="Polar residues" evidence="1">
    <location>
        <begin position="120"/>
        <end position="136"/>
    </location>
</feature>
<feature type="region of interest" description="Disordered" evidence="1">
    <location>
        <begin position="1"/>
        <end position="27"/>
    </location>
</feature>
<evidence type="ECO:0000313" key="2">
    <source>
        <dbReference type="EMBL" id="KAF3957650.1"/>
    </source>
</evidence>
<dbReference type="AlphaFoldDB" id="A0A8J4QXW8"/>
<comment type="caution">
    <text evidence="2">The sequence shown here is derived from an EMBL/GenBank/DDBJ whole genome shotgun (WGS) entry which is preliminary data.</text>
</comment>
<keyword evidence="3" id="KW-1185">Reference proteome</keyword>
<feature type="compositionally biased region" description="Basic and acidic residues" evidence="1">
    <location>
        <begin position="1"/>
        <end position="13"/>
    </location>
</feature>
<sequence length="166" mass="17823">MKPKTEKDSEDPKASQGTKKRKTSKVSKWLPILEESKEVASIAAGGRSSSKKVSYPPIPKIRVKTKVEVSPLLVGGTVPGEAAMDQPPVDLGMSGQVTGGEVVRESEGAPNPSMAKDPNSDCNSPCDNWPSQSLSHPSERDYRPNFGSKDSIKSFQGVRGTSKWDP</sequence>
<dbReference type="Proteomes" id="UP000737018">
    <property type="component" value="Unassembled WGS sequence"/>
</dbReference>
<accession>A0A8J4QXW8</accession>
<proteinExistence type="predicted"/>
<name>A0A8J4QXW8_9ROSI</name>
<feature type="region of interest" description="Disordered" evidence="1">
    <location>
        <begin position="77"/>
        <end position="166"/>
    </location>
</feature>
<reference evidence="2" key="1">
    <citation type="submission" date="2020-03" db="EMBL/GenBank/DDBJ databases">
        <title>Castanea mollissima Vanexum genome sequencing.</title>
        <authorList>
            <person name="Staton M."/>
        </authorList>
    </citation>
    <scope>NUCLEOTIDE SEQUENCE</scope>
    <source>
        <tissue evidence="2">Leaf</tissue>
    </source>
</reference>
<protein>
    <submittedName>
        <fullName evidence="2">Uncharacterized protein</fullName>
    </submittedName>
</protein>
<dbReference type="EMBL" id="JRKL02002767">
    <property type="protein sequence ID" value="KAF3957650.1"/>
    <property type="molecule type" value="Genomic_DNA"/>
</dbReference>
<gene>
    <name evidence="2" type="ORF">CMV_017357</name>
</gene>
<evidence type="ECO:0000313" key="3">
    <source>
        <dbReference type="Proteomes" id="UP000737018"/>
    </source>
</evidence>
<evidence type="ECO:0000256" key="1">
    <source>
        <dbReference type="SAM" id="MobiDB-lite"/>
    </source>
</evidence>